<proteinExistence type="predicted"/>
<protein>
    <recommendedName>
        <fullName evidence="1">Fibronectin type-III domain-containing protein</fullName>
    </recommendedName>
</protein>
<gene>
    <name evidence="2" type="ORF">MGAL_10B009308</name>
</gene>
<dbReference type="InterPro" id="IPR013783">
    <property type="entry name" value="Ig-like_fold"/>
</dbReference>
<dbReference type="SMART" id="SM00060">
    <property type="entry name" value="FN3"/>
    <property type="match status" value="1"/>
</dbReference>
<organism evidence="2 3">
    <name type="scientific">Mytilus galloprovincialis</name>
    <name type="common">Mediterranean mussel</name>
    <dbReference type="NCBI Taxonomy" id="29158"/>
    <lineage>
        <taxon>Eukaryota</taxon>
        <taxon>Metazoa</taxon>
        <taxon>Spiralia</taxon>
        <taxon>Lophotrochozoa</taxon>
        <taxon>Mollusca</taxon>
        <taxon>Bivalvia</taxon>
        <taxon>Autobranchia</taxon>
        <taxon>Pteriomorphia</taxon>
        <taxon>Mytilida</taxon>
        <taxon>Mytiloidea</taxon>
        <taxon>Mytilidae</taxon>
        <taxon>Mytilinae</taxon>
        <taxon>Mytilus</taxon>
    </lineage>
</organism>
<sequence length="251" mass="28358">MRNGKNVVHGVEGNNLTIVCIVGSGSPPVETLVLNINGTNITNEGSDRIAYSFIPTKLDNMKLFTCSAYSSLLMNQLSCKVRLDIQYSPVIDIRRKLTKTKIIITCYPSGNPANYTFGDWEHWSEFDEHIRNVHGTSGGTLIMKYTTDNKLDEIVGVCKCKTSNDRPEPPTNMSVIPFERHLTVMWYRGYNGGFPQTFFIQYRQEKKEIGRRSDPVIDNMQARISNILPNLSPQTRYLVRVLSTNAIGESD</sequence>
<dbReference type="AlphaFoldDB" id="A0A8B6HCN3"/>
<feature type="domain" description="Fibronectin type-III" evidence="1">
    <location>
        <begin position="166"/>
        <end position="251"/>
    </location>
</feature>
<comment type="caution">
    <text evidence="2">The sequence shown here is derived from an EMBL/GenBank/DDBJ whole genome shotgun (WGS) entry which is preliminary data.</text>
</comment>
<name>A0A8B6HCN3_MYTGA</name>
<dbReference type="Gene3D" id="2.60.40.10">
    <property type="entry name" value="Immunoglobulins"/>
    <property type="match status" value="2"/>
</dbReference>
<dbReference type="CDD" id="cd00063">
    <property type="entry name" value="FN3"/>
    <property type="match status" value="1"/>
</dbReference>
<dbReference type="InterPro" id="IPR036116">
    <property type="entry name" value="FN3_sf"/>
</dbReference>
<dbReference type="PROSITE" id="PS50853">
    <property type="entry name" value="FN3"/>
    <property type="match status" value="1"/>
</dbReference>
<reference evidence="2" key="1">
    <citation type="submission" date="2018-11" db="EMBL/GenBank/DDBJ databases">
        <authorList>
            <person name="Alioto T."/>
            <person name="Alioto T."/>
        </authorList>
    </citation>
    <scope>NUCLEOTIDE SEQUENCE</scope>
</reference>
<evidence type="ECO:0000259" key="1">
    <source>
        <dbReference type="PROSITE" id="PS50853"/>
    </source>
</evidence>
<dbReference type="InterPro" id="IPR036179">
    <property type="entry name" value="Ig-like_dom_sf"/>
</dbReference>
<accession>A0A8B6HCN3</accession>
<dbReference type="Proteomes" id="UP000596742">
    <property type="component" value="Unassembled WGS sequence"/>
</dbReference>
<evidence type="ECO:0000313" key="2">
    <source>
        <dbReference type="EMBL" id="VDI77317.1"/>
    </source>
</evidence>
<dbReference type="InterPro" id="IPR003961">
    <property type="entry name" value="FN3_dom"/>
</dbReference>
<dbReference type="SUPFAM" id="SSF48726">
    <property type="entry name" value="Immunoglobulin"/>
    <property type="match status" value="1"/>
</dbReference>
<dbReference type="EMBL" id="UYJE01009831">
    <property type="protein sequence ID" value="VDI77317.1"/>
    <property type="molecule type" value="Genomic_DNA"/>
</dbReference>
<evidence type="ECO:0000313" key="3">
    <source>
        <dbReference type="Proteomes" id="UP000596742"/>
    </source>
</evidence>
<dbReference type="SUPFAM" id="SSF49265">
    <property type="entry name" value="Fibronectin type III"/>
    <property type="match status" value="1"/>
</dbReference>
<dbReference type="OrthoDB" id="6216685at2759"/>
<keyword evidence="3" id="KW-1185">Reference proteome</keyword>